<proteinExistence type="predicted"/>
<reference evidence="4" key="3">
    <citation type="journal article" date="2016" name="Gigascience">
        <title>De novo construction of an expanded transcriptome assembly for the western tarnished plant bug, Lygus hesperus.</title>
        <authorList>
            <person name="Tassone E.E."/>
            <person name="Geib S.M."/>
            <person name="Hall B."/>
            <person name="Fabrick J.A."/>
            <person name="Brent C.S."/>
            <person name="Hull J.J."/>
        </authorList>
    </citation>
    <scope>NUCLEOTIDE SEQUENCE</scope>
</reference>
<organism evidence="3">
    <name type="scientific">Lygus hesperus</name>
    <name type="common">Western plant bug</name>
    <dbReference type="NCBI Taxonomy" id="30085"/>
    <lineage>
        <taxon>Eukaryota</taxon>
        <taxon>Metazoa</taxon>
        <taxon>Ecdysozoa</taxon>
        <taxon>Arthropoda</taxon>
        <taxon>Hexapoda</taxon>
        <taxon>Insecta</taxon>
        <taxon>Pterygota</taxon>
        <taxon>Neoptera</taxon>
        <taxon>Paraneoptera</taxon>
        <taxon>Hemiptera</taxon>
        <taxon>Heteroptera</taxon>
        <taxon>Panheteroptera</taxon>
        <taxon>Cimicomorpha</taxon>
        <taxon>Miridae</taxon>
        <taxon>Mirini</taxon>
        <taxon>Lygus</taxon>
    </lineage>
</organism>
<protein>
    <submittedName>
        <fullName evidence="3">Putative E3 ubiquitin ligase complex SCF subunit sconB</fullName>
    </submittedName>
</protein>
<feature type="domain" description="F-box" evidence="1">
    <location>
        <begin position="6"/>
        <end position="52"/>
    </location>
</feature>
<dbReference type="SUPFAM" id="SSF81383">
    <property type="entry name" value="F-box domain"/>
    <property type="match status" value="1"/>
</dbReference>
<dbReference type="GO" id="GO:0016874">
    <property type="term" value="F:ligase activity"/>
    <property type="evidence" value="ECO:0007669"/>
    <property type="project" value="UniProtKB-KW"/>
</dbReference>
<gene>
    <name evidence="3" type="primary">sconB_0</name>
    <name evidence="4" type="synonym">sconB_1</name>
    <name evidence="2" type="synonym">sconB_4</name>
    <name evidence="2" type="ORF">CM83_47789</name>
    <name evidence="3" type="ORF">CM83_47791</name>
    <name evidence="4" type="ORF">g.39014</name>
</gene>
<dbReference type="AlphaFoldDB" id="A0A0A9YX00"/>
<dbReference type="EMBL" id="GBHO01006855">
    <property type="protein sequence ID" value="JAG36749.1"/>
    <property type="molecule type" value="Transcribed_RNA"/>
</dbReference>
<accession>A0A0A9YX00</accession>
<evidence type="ECO:0000313" key="4">
    <source>
        <dbReference type="EMBL" id="JAQ09218.1"/>
    </source>
</evidence>
<dbReference type="InterPro" id="IPR036047">
    <property type="entry name" value="F-box-like_dom_sf"/>
</dbReference>
<reference evidence="3" key="1">
    <citation type="journal article" date="2014" name="PLoS ONE">
        <title>Transcriptome-Based Identification of ABC Transporters in the Western Tarnished Plant Bug Lygus hesperus.</title>
        <authorList>
            <person name="Hull J.J."/>
            <person name="Chaney K."/>
            <person name="Geib S.M."/>
            <person name="Fabrick J.A."/>
            <person name="Brent C.S."/>
            <person name="Walsh D."/>
            <person name="Lavine L.C."/>
        </authorList>
    </citation>
    <scope>NUCLEOTIDE SEQUENCE</scope>
</reference>
<evidence type="ECO:0000259" key="1">
    <source>
        <dbReference type="PROSITE" id="PS50181"/>
    </source>
</evidence>
<evidence type="ECO:0000313" key="3">
    <source>
        <dbReference type="EMBL" id="JAG36749.1"/>
    </source>
</evidence>
<dbReference type="SMART" id="SM00256">
    <property type="entry name" value="FBOX"/>
    <property type="match status" value="1"/>
</dbReference>
<name>A0A0A9YX00_LYGHE</name>
<keyword evidence="3" id="KW-0436">Ligase</keyword>
<dbReference type="InterPro" id="IPR001810">
    <property type="entry name" value="F-box_dom"/>
</dbReference>
<sequence>MDACRFDILGHLPPELVIKVVDYLDLKALLSSQAVSRTWFTLLNFDIVWKRYLHDGCPNKEVQPRKDFRWMVMLPCEAKLKLLNHKRVVKNWLKNKYKRHEVKGTDTSFASAYDGKTLLISIHYPTQGLSVYRVERGKLWLQQFIKIEGVEKCDALATNTNYIAAQCGPHTLIYHFASTRKKSYKIAYVLCRGFNDGTMKKIGEPPKANSNHKCVNDPLEAVSFCLLDDTLFVYYLLAKSLYAWNMDKQELILHKSSTVSSCGFLTDGKQVYTSSFEMVSVFDSQADLQYTIQTKNFISKMLVNDNLVVVLHNESFAGYCKFTGSCVLTGNVGVSPHSLLHPRKDVLFDITDNMEVYAVELKTDYVLWSRFMSDVTQLGNLHSVAGDDCLLVTSFSGYDCEFHDSKTGIFLYNSEADGIYVSTHYDLMIYFNRRTACAIVHVYS</sequence>
<dbReference type="PROSITE" id="PS50181">
    <property type="entry name" value="FBOX"/>
    <property type="match status" value="1"/>
</dbReference>
<dbReference type="Gene3D" id="1.20.1280.50">
    <property type="match status" value="1"/>
</dbReference>
<dbReference type="SUPFAM" id="SSF69322">
    <property type="entry name" value="Tricorn protease domain 2"/>
    <property type="match status" value="1"/>
</dbReference>
<dbReference type="Pfam" id="PF12937">
    <property type="entry name" value="F-box-like"/>
    <property type="match status" value="1"/>
</dbReference>
<dbReference type="EMBL" id="GDHC01009411">
    <property type="protein sequence ID" value="JAQ09218.1"/>
    <property type="molecule type" value="Transcribed_RNA"/>
</dbReference>
<dbReference type="EMBL" id="GBHO01006858">
    <property type="protein sequence ID" value="JAG36746.1"/>
    <property type="molecule type" value="Transcribed_RNA"/>
</dbReference>
<evidence type="ECO:0000313" key="2">
    <source>
        <dbReference type="EMBL" id="JAG36746.1"/>
    </source>
</evidence>
<reference evidence="3" key="2">
    <citation type="submission" date="2014-07" db="EMBL/GenBank/DDBJ databases">
        <authorList>
            <person name="Hull J."/>
        </authorList>
    </citation>
    <scope>NUCLEOTIDE SEQUENCE</scope>
</reference>